<evidence type="ECO:0000313" key="7">
    <source>
        <dbReference type="Proteomes" id="UP000440096"/>
    </source>
</evidence>
<comment type="caution">
    <text evidence="6">The sequence shown here is derived from an EMBL/GenBank/DDBJ whole genome shotgun (WGS) entry which is preliminary data.</text>
</comment>
<dbReference type="Pfam" id="PF16859">
    <property type="entry name" value="TetR_C_11"/>
    <property type="match status" value="1"/>
</dbReference>
<dbReference type="PANTHER" id="PTHR30055">
    <property type="entry name" value="HTH-TYPE TRANSCRIPTIONAL REGULATOR RUTR"/>
    <property type="match status" value="1"/>
</dbReference>
<dbReference type="EMBL" id="WMBA01000050">
    <property type="protein sequence ID" value="MTD57569.1"/>
    <property type="molecule type" value="Genomic_DNA"/>
</dbReference>
<keyword evidence="1" id="KW-0805">Transcription regulation</keyword>
<keyword evidence="7" id="KW-1185">Reference proteome</keyword>
<evidence type="ECO:0000256" key="1">
    <source>
        <dbReference type="ARBA" id="ARBA00023015"/>
    </source>
</evidence>
<dbReference type="GO" id="GO:0003700">
    <property type="term" value="F:DNA-binding transcription factor activity"/>
    <property type="evidence" value="ECO:0007669"/>
    <property type="project" value="TreeGrafter"/>
</dbReference>
<gene>
    <name evidence="6" type="ORF">GKO32_26870</name>
</gene>
<dbReference type="SUPFAM" id="SSF48498">
    <property type="entry name" value="Tetracyclin repressor-like, C-terminal domain"/>
    <property type="match status" value="1"/>
</dbReference>
<dbReference type="PROSITE" id="PS50977">
    <property type="entry name" value="HTH_TETR_2"/>
    <property type="match status" value="1"/>
</dbReference>
<dbReference type="PRINTS" id="PR00455">
    <property type="entry name" value="HTHTETR"/>
</dbReference>
<dbReference type="Proteomes" id="UP000440096">
    <property type="component" value="Unassembled WGS sequence"/>
</dbReference>
<feature type="DNA-binding region" description="H-T-H motif" evidence="4">
    <location>
        <begin position="91"/>
        <end position="110"/>
    </location>
</feature>
<keyword evidence="2 4" id="KW-0238">DNA-binding</keyword>
<dbReference type="Pfam" id="PF00440">
    <property type="entry name" value="TetR_N"/>
    <property type="match status" value="1"/>
</dbReference>
<evidence type="ECO:0000259" key="5">
    <source>
        <dbReference type="PROSITE" id="PS50977"/>
    </source>
</evidence>
<evidence type="ECO:0000256" key="2">
    <source>
        <dbReference type="ARBA" id="ARBA00023125"/>
    </source>
</evidence>
<dbReference type="GO" id="GO:0000976">
    <property type="term" value="F:transcription cis-regulatory region binding"/>
    <property type="evidence" value="ECO:0007669"/>
    <property type="project" value="TreeGrafter"/>
</dbReference>
<dbReference type="SUPFAM" id="SSF46689">
    <property type="entry name" value="Homeodomain-like"/>
    <property type="match status" value="1"/>
</dbReference>
<dbReference type="PANTHER" id="PTHR30055:SF148">
    <property type="entry name" value="TETR-FAMILY TRANSCRIPTIONAL REGULATOR"/>
    <property type="match status" value="1"/>
</dbReference>
<feature type="domain" description="HTH tetR-type" evidence="5">
    <location>
        <begin position="68"/>
        <end position="128"/>
    </location>
</feature>
<dbReference type="Gene3D" id="1.10.357.10">
    <property type="entry name" value="Tetracycline Repressor, domain 2"/>
    <property type="match status" value="1"/>
</dbReference>
<dbReference type="InterPro" id="IPR009057">
    <property type="entry name" value="Homeodomain-like_sf"/>
</dbReference>
<evidence type="ECO:0000256" key="3">
    <source>
        <dbReference type="ARBA" id="ARBA00023163"/>
    </source>
</evidence>
<protein>
    <submittedName>
        <fullName evidence="6">TetR family transcriptional regulator</fullName>
    </submittedName>
</protein>
<proteinExistence type="predicted"/>
<accession>A0A6N7Z6K9</accession>
<evidence type="ECO:0000256" key="4">
    <source>
        <dbReference type="PROSITE-ProRule" id="PRU00335"/>
    </source>
</evidence>
<evidence type="ECO:0000313" key="6">
    <source>
        <dbReference type="EMBL" id="MTD57569.1"/>
    </source>
</evidence>
<keyword evidence="3" id="KW-0804">Transcription</keyword>
<name>A0A6N7Z6K9_9PSEU</name>
<dbReference type="InterPro" id="IPR036271">
    <property type="entry name" value="Tet_transcr_reg_TetR-rel_C_sf"/>
</dbReference>
<sequence length="252" mass="27620">MVSRTLARCWPSPDGTISGHRCRRIPFRTSTRRSTVCARAVPAIAPFSSCDVRRVIVFVVTTGRPRDPHRDKAILTAARELIAERGYAGLSIEGVAARAGTGKTTIYRRWREKRELVLAAMDDYVGHNDAATEDTGSLRGDLLAYGRRLATLFNGFDGRFFLGLMQGYTADPSFAEAVVRNSASGIHLPPAVIQRAVERGELSGPVDHQLFEEIVPALVIMRLMRGQSLDGKFVDHVIDDIVLPAFEKAGSA</sequence>
<dbReference type="AlphaFoldDB" id="A0A6N7Z6K9"/>
<dbReference type="Gene3D" id="1.10.10.60">
    <property type="entry name" value="Homeodomain-like"/>
    <property type="match status" value="1"/>
</dbReference>
<reference evidence="6 7" key="1">
    <citation type="submission" date="2019-11" db="EMBL/GenBank/DDBJ databases">
        <title>Draft genome of Amycolatopsis RM579.</title>
        <authorList>
            <person name="Duangmal K."/>
            <person name="Mingma R."/>
        </authorList>
    </citation>
    <scope>NUCLEOTIDE SEQUENCE [LARGE SCALE GENOMIC DNA]</scope>
    <source>
        <strain evidence="6 7">RM579</strain>
    </source>
</reference>
<dbReference type="InterPro" id="IPR011075">
    <property type="entry name" value="TetR_C"/>
</dbReference>
<dbReference type="InterPro" id="IPR050109">
    <property type="entry name" value="HTH-type_TetR-like_transc_reg"/>
</dbReference>
<organism evidence="6 7">
    <name type="scientific">Amycolatopsis pithecellobii</name>
    <dbReference type="NCBI Taxonomy" id="664692"/>
    <lineage>
        <taxon>Bacteria</taxon>
        <taxon>Bacillati</taxon>
        <taxon>Actinomycetota</taxon>
        <taxon>Actinomycetes</taxon>
        <taxon>Pseudonocardiales</taxon>
        <taxon>Pseudonocardiaceae</taxon>
        <taxon>Amycolatopsis</taxon>
    </lineage>
</organism>
<dbReference type="InterPro" id="IPR001647">
    <property type="entry name" value="HTH_TetR"/>
</dbReference>